<proteinExistence type="predicted"/>
<dbReference type="FunFam" id="3.30.70.360:FF:000001">
    <property type="entry name" value="N-acetyldiaminopimelate deacetylase"/>
    <property type="match status" value="1"/>
</dbReference>
<keyword evidence="2" id="KW-0479">Metal-binding</keyword>
<dbReference type="Gene3D" id="3.30.70.360">
    <property type="match status" value="1"/>
</dbReference>
<feature type="domain" description="Peptidase M20 dimerisation" evidence="4">
    <location>
        <begin position="218"/>
        <end position="308"/>
    </location>
</feature>
<dbReference type="GO" id="GO:0046872">
    <property type="term" value="F:metal ion binding"/>
    <property type="evidence" value="ECO:0007669"/>
    <property type="project" value="UniProtKB-KW"/>
</dbReference>
<dbReference type="GO" id="GO:0050118">
    <property type="term" value="F:N-acetyldiaminopimelate deacetylase activity"/>
    <property type="evidence" value="ECO:0007669"/>
    <property type="project" value="UniProtKB-ARBA"/>
</dbReference>
<dbReference type="InterPro" id="IPR036264">
    <property type="entry name" value="Bact_exopeptidase_dim_dom"/>
</dbReference>
<dbReference type="AlphaFoldDB" id="A0A7U9Q1N8"/>
<dbReference type="SUPFAM" id="SSF53187">
    <property type="entry name" value="Zn-dependent exopeptidases"/>
    <property type="match status" value="1"/>
</dbReference>
<evidence type="ECO:0000256" key="2">
    <source>
        <dbReference type="PIRSR" id="PIRSR005962-1"/>
    </source>
</evidence>
<sequence length="424" mass="44013">MGDDSGPAGDGSGYGGGRIEPQGDSGYGVLLRDARRLLPRITAVRREIHRAPELGTALPRTQQTVLRELSGLPLTVTTGDRLTSVTATLTGARPGRTLLLRADMDALPQTEETGLDFASGTPGVMHACGHDTHTAMLLGAARLLAARRERLAGRVVFMFQPAEEICGGAQPMIEEGVLETPDGGTVDAAFALHITTRHPSGTVHLRPGPQSAAADMLVITVHGRGAHAAAPQRGLDPVPVACEIVQALQTMVTRTVNVFEPAVLTVTRVTAGTATNIIPDTAEIAGTFRTLSDATRKKVRDGIVRVADGVAAAHGLTADVELPDVTPVVANDPGFTDLVTRAATELLGAGQVRLLPHPIMAAEDFAFVLERVPGAMAFLGACPPGQTAGQVPDNHSSRVVHDEQALASGAAVHGAVALAYLSPV</sequence>
<dbReference type="PIRSF" id="PIRSF005962">
    <property type="entry name" value="Pept_M20D_amidohydro"/>
    <property type="match status" value="1"/>
</dbReference>
<evidence type="ECO:0000259" key="4">
    <source>
        <dbReference type="Pfam" id="PF07687"/>
    </source>
</evidence>
<feature type="binding site" evidence="2">
    <location>
        <position position="395"/>
    </location>
    <ligand>
        <name>Mn(2+)</name>
        <dbReference type="ChEBI" id="CHEBI:29035"/>
        <label>2</label>
    </ligand>
</feature>
<gene>
    <name evidence="5" type="primary">hipO</name>
    <name evidence="5" type="ORF">OEIGOIKO_07720</name>
</gene>
<dbReference type="PANTHER" id="PTHR11014">
    <property type="entry name" value="PEPTIDASE M20 FAMILY MEMBER"/>
    <property type="match status" value="1"/>
</dbReference>
<feature type="binding site" evidence="2">
    <location>
        <position position="193"/>
    </location>
    <ligand>
        <name>Mn(2+)</name>
        <dbReference type="ChEBI" id="CHEBI:29035"/>
        <label>2</label>
    </ligand>
</feature>
<dbReference type="Pfam" id="PF07687">
    <property type="entry name" value="M20_dimer"/>
    <property type="match status" value="1"/>
</dbReference>
<evidence type="ECO:0000256" key="1">
    <source>
        <dbReference type="ARBA" id="ARBA00022801"/>
    </source>
</evidence>
<keyword evidence="2" id="KW-0464">Manganese</keyword>
<feature type="region of interest" description="Disordered" evidence="3">
    <location>
        <begin position="1"/>
        <end position="26"/>
    </location>
</feature>
<dbReference type="InterPro" id="IPR002933">
    <property type="entry name" value="Peptidase_M20"/>
</dbReference>
<dbReference type="Gene3D" id="3.40.630.10">
    <property type="entry name" value="Zn peptidases"/>
    <property type="match status" value="1"/>
</dbReference>
<protein>
    <submittedName>
        <fullName evidence="5">Hippurate hydrolase</fullName>
    </submittedName>
</protein>
<feature type="binding site" evidence="2">
    <location>
        <position position="128"/>
    </location>
    <ligand>
        <name>Mn(2+)</name>
        <dbReference type="ChEBI" id="CHEBI:29035"/>
        <label>2</label>
    </ligand>
</feature>
<accession>A0A7U9Q1N8</accession>
<dbReference type="RefSeq" id="WP_244955510.1">
    <property type="nucleotide sequence ID" value="NZ_BHZC01000001.1"/>
</dbReference>
<keyword evidence="1 5" id="KW-0378">Hydrolase</keyword>
<comment type="cofactor">
    <cofactor evidence="2">
        <name>Mn(2+)</name>
        <dbReference type="ChEBI" id="CHEBI:29035"/>
    </cofactor>
    <text evidence="2">The Mn(2+) ion enhances activity.</text>
</comment>
<comment type="caution">
    <text evidence="5">The sequence shown here is derived from an EMBL/GenBank/DDBJ whole genome shotgun (WGS) entry which is preliminary data.</text>
</comment>
<dbReference type="Pfam" id="PF01546">
    <property type="entry name" value="Peptidase_M20"/>
    <property type="match status" value="1"/>
</dbReference>
<dbReference type="PANTHER" id="PTHR11014:SF63">
    <property type="entry name" value="METALLOPEPTIDASE, PUTATIVE (AFU_ORTHOLOGUE AFUA_6G09600)-RELATED"/>
    <property type="match status" value="1"/>
</dbReference>
<organism evidence="5 6">
    <name type="scientific">Streptomyces chrestomyceticus JCM 4735</name>
    <dbReference type="NCBI Taxonomy" id="1306181"/>
    <lineage>
        <taxon>Bacteria</taxon>
        <taxon>Bacillati</taxon>
        <taxon>Actinomycetota</taxon>
        <taxon>Actinomycetes</taxon>
        <taxon>Kitasatosporales</taxon>
        <taxon>Streptomycetaceae</taxon>
        <taxon>Streptomyces</taxon>
    </lineage>
</organism>
<evidence type="ECO:0000313" key="6">
    <source>
        <dbReference type="Proteomes" id="UP000287830"/>
    </source>
</evidence>
<evidence type="ECO:0000256" key="3">
    <source>
        <dbReference type="SAM" id="MobiDB-lite"/>
    </source>
</evidence>
<dbReference type="NCBIfam" id="TIGR01891">
    <property type="entry name" value="amidohydrolases"/>
    <property type="match status" value="1"/>
</dbReference>
<reference evidence="5 6" key="1">
    <citation type="submission" date="2018-11" db="EMBL/GenBank/DDBJ databases">
        <title>Whole genome sequence of Streptomyces chrestomyceticus NBRC 13444(T).</title>
        <authorList>
            <person name="Komaki H."/>
            <person name="Tamura T."/>
        </authorList>
    </citation>
    <scope>NUCLEOTIDE SEQUENCE [LARGE SCALE GENOMIC DNA]</scope>
    <source>
        <strain evidence="5 6">NBRC 13444</strain>
    </source>
</reference>
<dbReference type="InterPro" id="IPR017439">
    <property type="entry name" value="Amidohydrolase"/>
</dbReference>
<dbReference type="EMBL" id="BHZC01000001">
    <property type="protein sequence ID" value="GCD39863.1"/>
    <property type="molecule type" value="Genomic_DNA"/>
</dbReference>
<dbReference type="GO" id="GO:0019877">
    <property type="term" value="P:diaminopimelate biosynthetic process"/>
    <property type="evidence" value="ECO:0007669"/>
    <property type="project" value="UniProtKB-ARBA"/>
</dbReference>
<dbReference type="Proteomes" id="UP000287830">
    <property type="component" value="Unassembled WGS sequence"/>
</dbReference>
<feature type="binding site" evidence="2">
    <location>
        <position position="130"/>
    </location>
    <ligand>
        <name>Mn(2+)</name>
        <dbReference type="ChEBI" id="CHEBI:29035"/>
        <label>2</label>
    </ligand>
</feature>
<dbReference type="InterPro" id="IPR011650">
    <property type="entry name" value="Peptidase_M20_dimer"/>
</dbReference>
<name>A0A7U9Q1N8_9ACTN</name>
<dbReference type="GeneID" id="95626356"/>
<dbReference type="CDD" id="cd03886">
    <property type="entry name" value="M20_Acy1"/>
    <property type="match status" value="1"/>
</dbReference>
<dbReference type="SUPFAM" id="SSF55031">
    <property type="entry name" value="Bacterial exopeptidase dimerisation domain"/>
    <property type="match status" value="1"/>
</dbReference>
<evidence type="ECO:0000313" key="5">
    <source>
        <dbReference type="EMBL" id="GCD39863.1"/>
    </source>
</evidence>
<feature type="binding site" evidence="2">
    <location>
        <position position="164"/>
    </location>
    <ligand>
        <name>Mn(2+)</name>
        <dbReference type="ChEBI" id="CHEBI:29035"/>
        <label>2</label>
    </ligand>
</feature>
<feature type="compositionally biased region" description="Gly residues" evidence="3">
    <location>
        <begin position="8"/>
        <end position="18"/>
    </location>
</feature>